<reference evidence="3 4" key="1">
    <citation type="submission" date="2019-01" db="EMBL/GenBank/DDBJ databases">
        <title>Pseudoxanthomonas composti sp. nov., isolated from compost.</title>
        <authorList>
            <person name="Yang G."/>
        </authorList>
    </citation>
    <scope>NUCLEOTIDE SEQUENCE [LARGE SCALE GENOMIC DNA]</scope>
    <source>
        <strain evidence="3 4">GSS15</strain>
    </source>
</reference>
<accession>A0A4Q1JYV8</accession>
<feature type="signal peptide" evidence="2">
    <location>
        <begin position="1"/>
        <end position="22"/>
    </location>
</feature>
<sequence length="198" mass="20249">MRILPSVAVLVCLALAACSEQAQPAAEAAGSAAAPASTAQLASATPVQAPAADTADTADRAQAPANADPAAAREMDARVERVLGEAPAYRAMVASLKRAVAAEDAAAVAAMVHYPLQARIGGTRIEVKDAAQFQAQYAQLMVPEITRAIAGQDYDAALVNQQGIMLGDGQVWISGVCAREDCSDHPAPQVVTLQTTAS</sequence>
<comment type="caution">
    <text evidence="3">The sequence shown here is derived from an EMBL/GenBank/DDBJ whole genome shotgun (WGS) entry which is preliminary data.</text>
</comment>
<feature type="compositionally biased region" description="Low complexity" evidence="1">
    <location>
        <begin position="44"/>
        <end position="70"/>
    </location>
</feature>
<evidence type="ECO:0000313" key="4">
    <source>
        <dbReference type="Proteomes" id="UP000289784"/>
    </source>
</evidence>
<name>A0A4Q1JYV8_9GAMM</name>
<feature type="chain" id="PRO_5020907885" evidence="2">
    <location>
        <begin position="23"/>
        <end position="198"/>
    </location>
</feature>
<feature type="region of interest" description="Disordered" evidence="1">
    <location>
        <begin position="44"/>
        <end position="72"/>
    </location>
</feature>
<dbReference type="OrthoDB" id="5455653at2"/>
<organism evidence="3 4">
    <name type="scientific">Pseudoxanthomonas composti</name>
    <dbReference type="NCBI Taxonomy" id="2137479"/>
    <lineage>
        <taxon>Bacteria</taxon>
        <taxon>Pseudomonadati</taxon>
        <taxon>Pseudomonadota</taxon>
        <taxon>Gammaproteobacteria</taxon>
        <taxon>Lysobacterales</taxon>
        <taxon>Lysobacteraceae</taxon>
        <taxon>Pseudoxanthomonas</taxon>
    </lineage>
</organism>
<proteinExistence type="predicted"/>
<keyword evidence="4" id="KW-1185">Reference proteome</keyword>
<dbReference type="EMBL" id="SAWZ01000003">
    <property type="protein sequence ID" value="RXR06614.1"/>
    <property type="molecule type" value="Genomic_DNA"/>
</dbReference>
<gene>
    <name evidence="3" type="ORF">EPA99_08235</name>
</gene>
<protein>
    <submittedName>
        <fullName evidence="3">Uncharacterized protein</fullName>
    </submittedName>
</protein>
<dbReference type="RefSeq" id="WP_129470720.1">
    <property type="nucleotide sequence ID" value="NZ_SAWZ01000003.1"/>
</dbReference>
<keyword evidence="2" id="KW-0732">Signal</keyword>
<dbReference type="AlphaFoldDB" id="A0A4Q1JYV8"/>
<dbReference type="Proteomes" id="UP000289784">
    <property type="component" value="Unassembled WGS sequence"/>
</dbReference>
<evidence type="ECO:0000313" key="3">
    <source>
        <dbReference type="EMBL" id="RXR06614.1"/>
    </source>
</evidence>
<evidence type="ECO:0000256" key="1">
    <source>
        <dbReference type="SAM" id="MobiDB-lite"/>
    </source>
</evidence>
<dbReference type="PROSITE" id="PS51257">
    <property type="entry name" value="PROKAR_LIPOPROTEIN"/>
    <property type="match status" value="1"/>
</dbReference>
<evidence type="ECO:0000256" key="2">
    <source>
        <dbReference type="SAM" id="SignalP"/>
    </source>
</evidence>